<sequence>MISCSKKEEKMIDFNKGKITILTDDSFKSLVEALADAYMIRYPQTEVSVEVMKEDLALSRLMKNEAKLIAISKPLTEKEKSEYEQIMETKFQPDYFAADAVLFITHKNSARESISVEEIKAELLSDKKNFVFDGNNSSNLNFISDKIGHKPSELKYYVMNGNENVIQTLEKHPDKIGVISLNTISRQYNKQMQELRNSVKILPVQSEGQRIFPEGKNLTEMKYPFTRLIYFLYNEGGFGIAKGIVRFSCTQKGQLVVEKEGLQPYNLYKREVRMN</sequence>
<protein>
    <submittedName>
        <fullName evidence="3">Phosphate ABC transporter substrate-binding protein</fullName>
    </submittedName>
</protein>
<name>A0A6P1QYX5_9FLAO</name>
<dbReference type="InterPro" id="IPR024370">
    <property type="entry name" value="PBP_domain"/>
</dbReference>
<organism evidence="3 4">
    <name type="scientific">Bergeyella cardium</name>
    <dbReference type="NCBI Taxonomy" id="1585976"/>
    <lineage>
        <taxon>Bacteria</taxon>
        <taxon>Pseudomonadati</taxon>
        <taxon>Bacteroidota</taxon>
        <taxon>Flavobacteriia</taxon>
        <taxon>Flavobacteriales</taxon>
        <taxon>Weeksellaceae</taxon>
        <taxon>Bergeyella</taxon>
    </lineage>
</organism>
<dbReference type="KEGG" id="bcad:DBX24_03625"/>
<evidence type="ECO:0000313" key="3">
    <source>
        <dbReference type="EMBL" id="QHN66101.1"/>
    </source>
</evidence>
<dbReference type="Proteomes" id="UP000464318">
    <property type="component" value="Chromosome"/>
</dbReference>
<reference evidence="3 4" key="1">
    <citation type="submission" date="2018-04" db="EMBL/GenBank/DDBJ databases">
        <title>Characteristic and Complete Genome Sequencing of A Novel Member of Infective Endocarditis Causative Bacteria: Bergeyella cardium QL-PH.</title>
        <authorList>
            <person name="Pan H."/>
            <person name="Sun E."/>
            <person name="Zhang Y."/>
        </authorList>
    </citation>
    <scope>NUCLEOTIDE SEQUENCE [LARGE SCALE GENOMIC DNA]</scope>
    <source>
        <strain evidence="3 4">HPQL</strain>
    </source>
</reference>
<dbReference type="SUPFAM" id="SSF53850">
    <property type="entry name" value="Periplasmic binding protein-like II"/>
    <property type="match status" value="1"/>
</dbReference>
<gene>
    <name evidence="3" type="ORF">DBX24_03625</name>
</gene>
<proteinExistence type="predicted"/>
<dbReference type="PANTHER" id="PTHR30570:SF1">
    <property type="entry name" value="PHOSPHATE-BINDING PROTEIN PSTS"/>
    <property type="match status" value="1"/>
</dbReference>
<accession>A0A6P1QYX5</accession>
<dbReference type="EMBL" id="CP029149">
    <property type="protein sequence ID" value="QHN66101.1"/>
    <property type="molecule type" value="Genomic_DNA"/>
</dbReference>
<dbReference type="AlphaFoldDB" id="A0A6P1QYX5"/>
<dbReference type="PANTHER" id="PTHR30570">
    <property type="entry name" value="PERIPLASMIC PHOSPHATE BINDING COMPONENT OF PHOSPHATE ABC TRANSPORTER"/>
    <property type="match status" value="1"/>
</dbReference>
<evidence type="ECO:0000259" key="2">
    <source>
        <dbReference type="Pfam" id="PF12849"/>
    </source>
</evidence>
<keyword evidence="4" id="KW-1185">Reference proteome</keyword>
<dbReference type="Pfam" id="PF12849">
    <property type="entry name" value="PBP_like_2"/>
    <property type="match status" value="1"/>
</dbReference>
<feature type="domain" description="PBP" evidence="2">
    <location>
        <begin position="15"/>
        <end position="242"/>
    </location>
</feature>
<dbReference type="InterPro" id="IPR050811">
    <property type="entry name" value="Phosphate_ABC_transporter"/>
</dbReference>
<dbReference type="Gene3D" id="3.40.190.10">
    <property type="entry name" value="Periplasmic binding protein-like II"/>
    <property type="match status" value="2"/>
</dbReference>
<evidence type="ECO:0000313" key="4">
    <source>
        <dbReference type="Proteomes" id="UP000464318"/>
    </source>
</evidence>
<keyword evidence="1" id="KW-0732">Signal</keyword>
<evidence type="ECO:0000256" key="1">
    <source>
        <dbReference type="ARBA" id="ARBA00022729"/>
    </source>
</evidence>
<dbReference type="OrthoDB" id="1450880at2"/>